<dbReference type="Proteomes" id="UP001519460">
    <property type="component" value="Unassembled WGS sequence"/>
</dbReference>
<feature type="region of interest" description="Disordered" evidence="1">
    <location>
        <begin position="649"/>
        <end position="714"/>
    </location>
</feature>
<feature type="region of interest" description="Disordered" evidence="1">
    <location>
        <begin position="514"/>
        <end position="573"/>
    </location>
</feature>
<gene>
    <name evidence="2" type="ORF">BaRGS_00026713</name>
</gene>
<keyword evidence="3" id="KW-1185">Reference proteome</keyword>
<evidence type="ECO:0000313" key="2">
    <source>
        <dbReference type="EMBL" id="KAK7482021.1"/>
    </source>
</evidence>
<feature type="compositionally biased region" description="Low complexity" evidence="1">
    <location>
        <begin position="674"/>
        <end position="683"/>
    </location>
</feature>
<name>A0ABD0K517_9CAEN</name>
<sequence length="933" mass="99540">MDSTAFQTVEIGHFRCGDSTLPAFRVEGEVCLNCQEFLTESNAITLQTLSSLAASLKLLFVAAPYEMVEHLTGTEQLTGIRYKYISSLWMPVTHLRLLCCCLLGKGMEESDLPVCSFIKKIAKGEYSFSILHTTSLAKGQCIRWTDTSLGVEQVPQHTPNHNTHSLDTDIYQDANSVAESWSILSQTLPALDVDRPWRTSGGAGEEAGDTCNLIEDVLSSLSRDASDESRPHSSASTTAAPELESEKVSVVEYTPPFSQNTTEFERGAPHACISDLVDSSGILQSREGANKQPHNITSTDSACSALRTSHSAESVTGEESFVRFPTQSVCQLQSTAVGMSLFPSHFHQPLVACSASHTYNFIAKDLLGGAVIGGSRFESHAPVVKTLPSGDPLLCSAHSNSSSDCFSFALSPSCSINSADGLHRCSAGGSSMSSFSAFHDTQVFSQHQSLGRLIPSSVAGSRASPLPYSDHESLMFPGRHATKDDCADTVPSDDDDLIDNLSVMKFASLTSSQLREDFPDPDDCFGRQSNTSRDELHNEDQQMDVEENKEGEKTADADTEGPADGSGSEHQADSCEMLGLTQACAPLPLPKNVKVAEHCEGAASTALEQPHVASLPRPRMGQLAEDKTTTTLQSPVKCNEGLDCGTGRDQMANTSAPPSCAGSSVADPGRDSTGKTSSVSSKVQPVFMDTNSLDHDVGSDLSEQTDTTASTLSPTSVATQLCVAEVSDLAAHDLNTEQTQEVTSIQSSAQSVVSAGSNSLPILDEQVIIIKEEANGQQSAPDFAAPTASSVTGALSVKTAGSSSTEEQLPVSAVLKRMLATLCQPSTSTGTSSRPWKSFPKSVKKSRRQRENKTHAAVQVIRELLITNMKPILMEEVAGKVQFRLQPKPGFHGMLRKAGLSMDDPGYTDLLDMVGCLLATAVQRSKFTPGSEV</sequence>
<reference evidence="2 3" key="1">
    <citation type="journal article" date="2023" name="Sci. Data">
        <title>Genome assembly of the Korean intertidal mud-creeper Batillaria attramentaria.</title>
        <authorList>
            <person name="Patra A.K."/>
            <person name="Ho P.T."/>
            <person name="Jun S."/>
            <person name="Lee S.J."/>
            <person name="Kim Y."/>
            <person name="Won Y.J."/>
        </authorList>
    </citation>
    <scope>NUCLEOTIDE SEQUENCE [LARGE SCALE GENOMIC DNA]</scope>
    <source>
        <strain evidence="2">Wonlab-2016</strain>
    </source>
</reference>
<feature type="compositionally biased region" description="Basic and acidic residues" evidence="1">
    <location>
        <begin position="532"/>
        <end position="556"/>
    </location>
</feature>
<dbReference type="EMBL" id="JACVVK020000252">
    <property type="protein sequence ID" value="KAK7482021.1"/>
    <property type="molecule type" value="Genomic_DNA"/>
</dbReference>
<feature type="compositionally biased region" description="Polar residues" evidence="1">
    <location>
        <begin position="825"/>
        <end position="835"/>
    </location>
</feature>
<accession>A0ABD0K517</accession>
<evidence type="ECO:0000313" key="3">
    <source>
        <dbReference type="Proteomes" id="UP001519460"/>
    </source>
</evidence>
<comment type="caution">
    <text evidence="2">The sequence shown here is derived from an EMBL/GenBank/DDBJ whole genome shotgun (WGS) entry which is preliminary data.</text>
</comment>
<evidence type="ECO:0000256" key="1">
    <source>
        <dbReference type="SAM" id="MobiDB-lite"/>
    </source>
</evidence>
<organism evidence="2 3">
    <name type="scientific">Batillaria attramentaria</name>
    <dbReference type="NCBI Taxonomy" id="370345"/>
    <lineage>
        <taxon>Eukaryota</taxon>
        <taxon>Metazoa</taxon>
        <taxon>Spiralia</taxon>
        <taxon>Lophotrochozoa</taxon>
        <taxon>Mollusca</taxon>
        <taxon>Gastropoda</taxon>
        <taxon>Caenogastropoda</taxon>
        <taxon>Sorbeoconcha</taxon>
        <taxon>Cerithioidea</taxon>
        <taxon>Batillariidae</taxon>
        <taxon>Batillaria</taxon>
    </lineage>
</organism>
<feature type="compositionally biased region" description="Polar residues" evidence="1">
    <location>
        <begin position="701"/>
        <end position="714"/>
    </location>
</feature>
<proteinExistence type="predicted"/>
<feature type="region of interest" description="Disordered" evidence="1">
    <location>
        <begin position="825"/>
        <end position="854"/>
    </location>
</feature>
<protein>
    <submittedName>
        <fullName evidence="2">Uncharacterized protein</fullName>
    </submittedName>
</protein>
<feature type="region of interest" description="Disordered" evidence="1">
    <location>
        <begin position="222"/>
        <end position="248"/>
    </location>
</feature>
<dbReference type="AlphaFoldDB" id="A0ABD0K517"/>